<sequence length="258" mass="27862">MRQPQFRMPKVVGHRGAAAHAPENTLAGFRAAKALGVQWVEFDVHLTADGRCVVIHDDLIDRTTDGTGEVGRMTLAELASYDAGSWFDPRFAGETVPTLEEVIDLLAELELGANVELKPSPGAEDATAAAVMALLRQAWPGHLPAPLVSSFDYRSLEVAHDAAPEIARGLLLETVGDDWLELARGIEATTIHCGHTPLTAARAKEIRRGGYPLFCYTVNHAGRAEELFGWGVSGVFTDAPDQILSLAQARFDAAQERD</sequence>
<dbReference type="EMBL" id="BMJQ01000001">
    <property type="protein sequence ID" value="GGE99562.1"/>
    <property type="molecule type" value="Genomic_DNA"/>
</dbReference>
<evidence type="ECO:0000259" key="1">
    <source>
        <dbReference type="PROSITE" id="PS51704"/>
    </source>
</evidence>
<gene>
    <name evidence="2" type="primary">ugpQ</name>
    <name evidence="2" type="ORF">GCM10011611_01440</name>
</gene>
<dbReference type="Proteomes" id="UP000646365">
    <property type="component" value="Unassembled WGS sequence"/>
</dbReference>
<dbReference type="PANTHER" id="PTHR46211:SF1">
    <property type="entry name" value="GLYCEROPHOSPHODIESTER PHOSPHODIESTERASE, CYTOPLASMIC"/>
    <property type="match status" value="1"/>
</dbReference>
<dbReference type="SUPFAM" id="SSF51695">
    <property type="entry name" value="PLC-like phosphodiesterases"/>
    <property type="match status" value="1"/>
</dbReference>
<proteinExistence type="predicted"/>
<evidence type="ECO:0000313" key="2">
    <source>
        <dbReference type="EMBL" id="GGE99562.1"/>
    </source>
</evidence>
<keyword evidence="3" id="KW-1185">Reference proteome</keyword>
<feature type="domain" description="GP-PDE" evidence="1">
    <location>
        <begin position="9"/>
        <end position="247"/>
    </location>
</feature>
<dbReference type="PROSITE" id="PS51704">
    <property type="entry name" value="GP_PDE"/>
    <property type="match status" value="1"/>
</dbReference>
<comment type="caution">
    <text evidence="2">The sequence shown here is derived from an EMBL/GenBank/DDBJ whole genome shotgun (WGS) entry which is preliminary data.</text>
</comment>
<dbReference type="InterPro" id="IPR030395">
    <property type="entry name" value="GP_PDE_dom"/>
</dbReference>
<dbReference type="Gene3D" id="3.20.20.190">
    <property type="entry name" value="Phosphatidylinositol (PI) phosphodiesterase"/>
    <property type="match status" value="1"/>
</dbReference>
<reference evidence="2" key="1">
    <citation type="journal article" date="2014" name="Int. J. Syst. Evol. Microbiol.">
        <title>Complete genome sequence of Corynebacterium casei LMG S-19264T (=DSM 44701T), isolated from a smear-ripened cheese.</title>
        <authorList>
            <consortium name="US DOE Joint Genome Institute (JGI-PGF)"/>
            <person name="Walter F."/>
            <person name="Albersmeier A."/>
            <person name="Kalinowski J."/>
            <person name="Ruckert C."/>
        </authorList>
    </citation>
    <scope>NUCLEOTIDE SEQUENCE</scope>
    <source>
        <strain evidence="2">CGMCC 1.15725</strain>
    </source>
</reference>
<dbReference type="InterPro" id="IPR017946">
    <property type="entry name" value="PLC-like_Pdiesterase_TIM-brl"/>
</dbReference>
<dbReference type="Pfam" id="PF03009">
    <property type="entry name" value="GDPD"/>
    <property type="match status" value="1"/>
</dbReference>
<evidence type="ECO:0000313" key="3">
    <source>
        <dbReference type="Proteomes" id="UP000646365"/>
    </source>
</evidence>
<dbReference type="CDD" id="cd08562">
    <property type="entry name" value="GDPD_EcUgpQ_like"/>
    <property type="match status" value="1"/>
</dbReference>
<dbReference type="GO" id="GO:0006629">
    <property type="term" value="P:lipid metabolic process"/>
    <property type="evidence" value="ECO:0007669"/>
    <property type="project" value="InterPro"/>
</dbReference>
<dbReference type="PANTHER" id="PTHR46211">
    <property type="entry name" value="GLYCEROPHOSPHORYL DIESTER PHOSPHODIESTERASE"/>
    <property type="match status" value="1"/>
</dbReference>
<reference evidence="2" key="2">
    <citation type="submission" date="2020-09" db="EMBL/GenBank/DDBJ databases">
        <authorList>
            <person name="Sun Q."/>
            <person name="Zhou Y."/>
        </authorList>
    </citation>
    <scope>NUCLEOTIDE SEQUENCE</scope>
    <source>
        <strain evidence="2">CGMCC 1.15725</strain>
    </source>
</reference>
<dbReference type="AlphaFoldDB" id="A0A8J2YPC4"/>
<accession>A0A8J2YPC4</accession>
<protein>
    <submittedName>
        <fullName evidence="2">Glycerophosphoryl diester phosphodiesterase</fullName>
    </submittedName>
</protein>
<organism evidence="2 3">
    <name type="scientific">Aliidongia dinghuensis</name>
    <dbReference type="NCBI Taxonomy" id="1867774"/>
    <lineage>
        <taxon>Bacteria</taxon>
        <taxon>Pseudomonadati</taxon>
        <taxon>Pseudomonadota</taxon>
        <taxon>Alphaproteobacteria</taxon>
        <taxon>Rhodospirillales</taxon>
        <taxon>Dongiaceae</taxon>
        <taxon>Aliidongia</taxon>
    </lineage>
</organism>
<dbReference type="RefSeq" id="WP_229743394.1">
    <property type="nucleotide sequence ID" value="NZ_BMJQ01000001.1"/>
</dbReference>
<dbReference type="NCBIfam" id="NF006989">
    <property type="entry name" value="PRK09454.1"/>
    <property type="match status" value="1"/>
</dbReference>
<dbReference type="GO" id="GO:0008081">
    <property type="term" value="F:phosphoric diester hydrolase activity"/>
    <property type="evidence" value="ECO:0007669"/>
    <property type="project" value="InterPro"/>
</dbReference>
<name>A0A8J2YPC4_9PROT</name>